<evidence type="ECO:0000256" key="10">
    <source>
        <dbReference type="ARBA" id="ARBA00022989"/>
    </source>
</evidence>
<evidence type="ECO:0000256" key="1">
    <source>
        <dbReference type="ARBA" id="ARBA00004225"/>
    </source>
</evidence>
<dbReference type="GO" id="GO:0031966">
    <property type="term" value="C:mitochondrial membrane"/>
    <property type="evidence" value="ECO:0007669"/>
    <property type="project" value="UniProtKB-SubCell"/>
</dbReference>
<dbReference type="InterPro" id="IPR042106">
    <property type="entry name" value="Nuo/plastoQ_OxRdtase_6_NuoJ"/>
</dbReference>
<keyword evidence="11 15" id="KW-0520">NAD</keyword>
<accession>Q66SC4</accession>
<keyword evidence="10 15" id="KW-1133">Transmembrane helix</keyword>
<keyword evidence="9 15" id="KW-0249">Electron transport</keyword>
<dbReference type="EC" id="7.1.1.2" evidence="3 15"/>
<evidence type="ECO:0000256" key="5">
    <source>
        <dbReference type="ARBA" id="ARBA00022448"/>
    </source>
</evidence>
<reference evidence="16" key="1">
    <citation type="journal article" date="2004" name="Mol. Phylogenet. Evol.">
        <title>Phylogenetic relationships among amphisbaenian reptiles based on complete mitochondrial genomic sequences.</title>
        <authorList>
            <person name="Macey J.R."/>
            <person name="Papenfuss T.J."/>
            <person name="Kuehl J.V."/>
            <person name="Fourcade H.M."/>
            <person name="Boore J.L."/>
        </authorList>
    </citation>
    <scope>NUCLEOTIDE SEQUENCE</scope>
</reference>
<protein>
    <recommendedName>
        <fullName evidence="4 15">NADH-ubiquinone oxidoreductase chain 6</fullName>
        <ecNumber evidence="3 15">7.1.1.2</ecNumber>
    </recommendedName>
</protein>
<evidence type="ECO:0000256" key="8">
    <source>
        <dbReference type="ARBA" id="ARBA00022967"/>
    </source>
</evidence>
<evidence type="ECO:0000256" key="13">
    <source>
        <dbReference type="ARBA" id="ARBA00023136"/>
    </source>
</evidence>
<evidence type="ECO:0000256" key="12">
    <source>
        <dbReference type="ARBA" id="ARBA00023128"/>
    </source>
</evidence>
<dbReference type="AlphaFoldDB" id="Q66SC4"/>
<evidence type="ECO:0000313" key="16">
    <source>
        <dbReference type="EMBL" id="AAT08643.1"/>
    </source>
</evidence>
<feature type="transmembrane region" description="Helical" evidence="15">
    <location>
        <begin position="31"/>
        <end position="50"/>
    </location>
</feature>
<keyword evidence="12 15" id="KW-0496">Mitochondrion</keyword>
<gene>
    <name evidence="16" type="primary">nad6</name>
</gene>
<dbReference type="Pfam" id="PF00499">
    <property type="entry name" value="Oxidored_q3"/>
    <property type="match status" value="1"/>
</dbReference>
<feature type="transmembrane region" description="Helical" evidence="15">
    <location>
        <begin position="6"/>
        <end position="24"/>
    </location>
</feature>
<evidence type="ECO:0000256" key="4">
    <source>
        <dbReference type="ARBA" id="ARBA00021095"/>
    </source>
</evidence>
<evidence type="ECO:0000256" key="6">
    <source>
        <dbReference type="ARBA" id="ARBA00022660"/>
    </source>
</evidence>
<dbReference type="InterPro" id="IPR050269">
    <property type="entry name" value="ComplexI_Subunit6"/>
</dbReference>
<keyword evidence="15" id="KW-0830">Ubiquinone</keyword>
<dbReference type="Gene3D" id="1.20.120.1200">
    <property type="entry name" value="NADH-ubiquinone/plastoquinone oxidoreductase chain 6, subunit NuoJ"/>
    <property type="match status" value="1"/>
</dbReference>
<evidence type="ECO:0000256" key="3">
    <source>
        <dbReference type="ARBA" id="ARBA00012944"/>
    </source>
</evidence>
<comment type="subcellular location">
    <subcellularLocation>
        <location evidence="1 15">Mitochondrion membrane</location>
        <topology evidence="1 15">Multi-pass membrane protein</topology>
    </subcellularLocation>
</comment>
<keyword evidence="6 15" id="KW-0679">Respiratory chain</keyword>
<sequence length="171" mass="17946">MTYVVYFLGAALLLSVVGVAINPAPYFAAGALALAALFGGAILAWCGGLFLPVVLLLIYLGGMLVVFAYAIALVPGETRGAYGHWRAWVVVVGAVFIMLCLVEFAFGVLDWGGCWVGSYGVVGVKVDLCGVGGLYTFGMWWLLLCGLCLFVCLFVVLGLSFGGSRGGVRPF</sequence>
<keyword evidence="7 15" id="KW-0812">Transmembrane</keyword>
<dbReference type="PANTHER" id="PTHR11435:SF1">
    <property type="entry name" value="NADH-UBIQUINONE OXIDOREDUCTASE CHAIN 6"/>
    <property type="match status" value="1"/>
</dbReference>
<keyword evidence="8 15" id="KW-1278">Translocase</keyword>
<name>Q66SC4_BIPCA</name>
<evidence type="ECO:0000256" key="9">
    <source>
        <dbReference type="ARBA" id="ARBA00022982"/>
    </source>
</evidence>
<comment type="similarity">
    <text evidence="2 15">Belongs to the complex I subunit 6 family.</text>
</comment>
<evidence type="ECO:0000256" key="14">
    <source>
        <dbReference type="ARBA" id="ARBA00049551"/>
    </source>
</evidence>
<comment type="catalytic activity">
    <reaction evidence="14 15">
        <text>a ubiquinone + NADH + 5 H(+)(in) = a ubiquinol + NAD(+) + 4 H(+)(out)</text>
        <dbReference type="Rhea" id="RHEA:29091"/>
        <dbReference type="Rhea" id="RHEA-COMP:9565"/>
        <dbReference type="Rhea" id="RHEA-COMP:9566"/>
        <dbReference type="ChEBI" id="CHEBI:15378"/>
        <dbReference type="ChEBI" id="CHEBI:16389"/>
        <dbReference type="ChEBI" id="CHEBI:17976"/>
        <dbReference type="ChEBI" id="CHEBI:57540"/>
        <dbReference type="ChEBI" id="CHEBI:57945"/>
        <dbReference type="EC" id="7.1.1.2"/>
    </reaction>
</comment>
<evidence type="ECO:0000256" key="2">
    <source>
        <dbReference type="ARBA" id="ARBA00005698"/>
    </source>
</evidence>
<organism evidence="16">
    <name type="scientific">Bipes canaliculatus</name>
    <name type="common">Four-toed worm lizard</name>
    <dbReference type="NCBI Taxonomy" id="273521"/>
    <lineage>
        <taxon>Eukaryota</taxon>
        <taxon>Metazoa</taxon>
        <taxon>Chordata</taxon>
        <taxon>Craniata</taxon>
        <taxon>Vertebrata</taxon>
        <taxon>Euteleostomi</taxon>
        <taxon>Lepidosauria</taxon>
        <taxon>Squamata</taxon>
        <taxon>Bifurcata</taxon>
        <taxon>Unidentata</taxon>
        <taxon>Episquamata</taxon>
        <taxon>Laterata</taxon>
        <taxon>Lacertibaenia</taxon>
        <taxon>Amphisbaenia</taxon>
        <taxon>Bipedidae</taxon>
        <taxon>Bipes</taxon>
    </lineage>
</organism>
<feature type="transmembrane region" description="Helical" evidence="15">
    <location>
        <begin position="87"/>
        <end position="109"/>
    </location>
</feature>
<proteinExistence type="inferred from homology"/>
<keyword evidence="5 15" id="KW-0813">Transport</keyword>
<comment type="function">
    <text evidence="15">Core subunit of the mitochondrial membrane respiratory chain NADH dehydrogenase (Complex I) which catalyzes electron transfer from NADH through the respiratory chain, using ubiquinone as an electron acceptor. Essential for the catalytic activity and assembly of complex I.</text>
</comment>
<feature type="transmembrane region" description="Helical" evidence="15">
    <location>
        <begin position="140"/>
        <end position="161"/>
    </location>
</feature>
<evidence type="ECO:0000256" key="7">
    <source>
        <dbReference type="ARBA" id="ARBA00022692"/>
    </source>
</evidence>
<feature type="transmembrane region" description="Helical" evidence="15">
    <location>
        <begin position="56"/>
        <end position="75"/>
    </location>
</feature>
<keyword evidence="13 15" id="KW-0472">Membrane</keyword>
<dbReference type="PANTHER" id="PTHR11435">
    <property type="entry name" value="NADH UBIQUINONE OXIDOREDUCTASE SUBUNIT ND6"/>
    <property type="match status" value="1"/>
</dbReference>
<evidence type="ECO:0000256" key="15">
    <source>
        <dbReference type="RuleBase" id="RU004430"/>
    </source>
</evidence>
<dbReference type="GO" id="GO:0008137">
    <property type="term" value="F:NADH dehydrogenase (ubiquinone) activity"/>
    <property type="evidence" value="ECO:0007669"/>
    <property type="project" value="UniProtKB-UniRule"/>
</dbReference>
<dbReference type="EMBL" id="AY605484">
    <property type="protein sequence ID" value="AAT08643.1"/>
    <property type="molecule type" value="Genomic_DNA"/>
</dbReference>
<evidence type="ECO:0000256" key="11">
    <source>
        <dbReference type="ARBA" id="ARBA00023027"/>
    </source>
</evidence>
<geneLocation type="mitochondrion" evidence="16"/>
<dbReference type="InterPro" id="IPR001457">
    <property type="entry name" value="NADH_UbQ/plastoQ_OxRdtase_su6"/>
</dbReference>